<dbReference type="Proteomes" id="UP001415857">
    <property type="component" value="Unassembled WGS sequence"/>
</dbReference>
<keyword evidence="2" id="KW-0238">DNA-binding</keyword>
<feature type="region of interest" description="Disordered" evidence="4">
    <location>
        <begin position="216"/>
        <end position="243"/>
    </location>
</feature>
<feature type="region of interest" description="Disordered" evidence="4">
    <location>
        <begin position="1"/>
        <end position="27"/>
    </location>
</feature>
<dbReference type="AlphaFoldDB" id="A0AAP0NE79"/>
<protein>
    <submittedName>
        <fullName evidence="5">Uncharacterized protein</fullName>
    </submittedName>
</protein>
<keyword evidence="3" id="KW-0539">Nucleus</keyword>
<evidence type="ECO:0000313" key="5">
    <source>
        <dbReference type="EMBL" id="KAK9270170.1"/>
    </source>
</evidence>
<dbReference type="PANTHER" id="PTHR22952:SF404">
    <property type="entry name" value="BZIP DOMAIN-CONTAINING PROTEIN"/>
    <property type="match status" value="1"/>
</dbReference>
<evidence type="ECO:0000256" key="2">
    <source>
        <dbReference type="ARBA" id="ARBA00023125"/>
    </source>
</evidence>
<dbReference type="EMBL" id="JBBPBK010000014">
    <property type="protein sequence ID" value="KAK9270170.1"/>
    <property type="molecule type" value="Genomic_DNA"/>
</dbReference>
<reference evidence="5 6" key="1">
    <citation type="journal article" date="2024" name="Plant J.">
        <title>Genome sequences and population genomics reveal climatic adaptation and genomic divergence between two closely related sweetgum species.</title>
        <authorList>
            <person name="Xu W.Q."/>
            <person name="Ren C.Q."/>
            <person name="Zhang X.Y."/>
            <person name="Comes H.P."/>
            <person name="Liu X.H."/>
            <person name="Li Y.G."/>
            <person name="Kettle C.J."/>
            <person name="Jalonen R."/>
            <person name="Gaisberger H."/>
            <person name="Ma Y.Z."/>
            <person name="Qiu Y.X."/>
        </authorList>
    </citation>
    <scope>NUCLEOTIDE SEQUENCE [LARGE SCALE GENOMIC DNA]</scope>
    <source>
        <strain evidence="5">Hangzhou</strain>
    </source>
</reference>
<evidence type="ECO:0000256" key="3">
    <source>
        <dbReference type="ARBA" id="ARBA00023242"/>
    </source>
</evidence>
<evidence type="ECO:0000313" key="6">
    <source>
        <dbReference type="Proteomes" id="UP001415857"/>
    </source>
</evidence>
<dbReference type="GO" id="GO:0003677">
    <property type="term" value="F:DNA binding"/>
    <property type="evidence" value="ECO:0007669"/>
    <property type="project" value="UniProtKB-KW"/>
</dbReference>
<proteinExistence type="predicted"/>
<feature type="compositionally biased region" description="Basic and acidic residues" evidence="4">
    <location>
        <begin position="227"/>
        <end position="236"/>
    </location>
</feature>
<name>A0AAP0NE79_LIQFO</name>
<dbReference type="InterPro" id="IPR043452">
    <property type="entry name" value="BZIP46-like"/>
</dbReference>
<evidence type="ECO:0000256" key="4">
    <source>
        <dbReference type="SAM" id="MobiDB-lite"/>
    </source>
</evidence>
<organism evidence="5 6">
    <name type="scientific">Liquidambar formosana</name>
    <name type="common">Formosan gum</name>
    <dbReference type="NCBI Taxonomy" id="63359"/>
    <lineage>
        <taxon>Eukaryota</taxon>
        <taxon>Viridiplantae</taxon>
        <taxon>Streptophyta</taxon>
        <taxon>Embryophyta</taxon>
        <taxon>Tracheophyta</taxon>
        <taxon>Spermatophyta</taxon>
        <taxon>Magnoliopsida</taxon>
        <taxon>eudicotyledons</taxon>
        <taxon>Gunneridae</taxon>
        <taxon>Pentapetalae</taxon>
        <taxon>Saxifragales</taxon>
        <taxon>Altingiaceae</taxon>
        <taxon>Liquidambar</taxon>
    </lineage>
</organism>
<comment type="subcellular location">
    <subcellularLocation>
        <location evidence="1">Nucleus</location>
    </subcellularLocation>
</comment>
<accession>A0AAP0NE79</accession>
<sequence length="243" mass="26747">MGIRTMVSPNRVQAPHFPPQTRQGGSQYDLNFDEVQTQMGNVGKPMNGMNLDELLKNVISAEEGHDQLMQNQSSPLPPSSFFFGNFNLNGTLSKKMVSEVWKEIVHREPVNGGGDASFQQQLALGETALKDFPVHAGVLNERNQDGILDPHPLAAIDPMVAVSQPADWLKLQMAAVQQHQQMTALDSNFHVSESVFPGVDAKYSENQEGMSVPMPAIAAGSSESQADVERKHRFSDWDDGENY</sequence>
<gene>
    <name evidence="5" type="ORF">L1049_025746</name>
</gene>
<dbReference type="GO" id="GO:0005634">
    <property type="term" value="C:nucleus"/>
    <property type="evidence" value="ECO:0007669"/>
    <property type="project" value="UniProtKB-SubCell"/>
</dbReference>
<dbReference type="PANTHER" id="PTHR22952">
    <property type="entry name" value="CAMP-RESPONSE ELEMENT BINDING PROTEIN-RELATED"/>
    <property type="match status" value="1"/>
</dbReference>
<dbReference type="GO" id="GO:0003700">
    <property type="term" value="F:DNA-binding transcription factor activity"/>
    <property type="evidence" value="ECO:0007669"/>
    <property type="project" value="InterPro"/>
</dbReference>
<dbReference type="GO" id="GO:0045893">
    <property type="term" value="P:positive regulation of DNA-templated transcription"/>
    <property type="evidence" value="ECO:0007669"/>
    <property type="project" value="InterPro"/>
</dbReference>
<evidence type="ECO:0000256" key="1">
    <source>
        <dbReference type="ARBA" id="ARBA00004123"/>
    </source>
</evidence>
<keyword evidence="6" id="KW-1185">Reference proteome</keyword>
<comment type="caution">
    <text evidence="5">The sequence shown here is derived from an EMBL/GenBank/DDBJ whole genome shotgun (WGS) entry which is preliminary data.</text>
</comment>